<dbReference type="SUPFAM" id="SSF48452">
    <property type="entry name" value="TPR-like"/>
    <property type="match status" value="1"/>
</dbReference>
<name>A0ABS7PAP3_9SPHN</name>
<keyword evidence="1" id="KW-0732">Signal</keyword>
<reference evidence="2 3" key="1">
    <citation type="submission" date="2021-07" db="EMBL/GenBank/DDBJ databases">
        <title>Alteriqipengyuania abyssalis NZ-12B nov, sp.nov isolated from deep sea sponge in pacific ocean.</title>
        <authorList>
            <person name="Tareen S."/>
            <person name="Wink J."/>
        </authorList>
    </citation>
    <scope>NUCLEOTIDE SEQUENCE [LARGE SCALE GENOMIC DNA]</scope>
    <source>
        <strain evidence="2 3">NZ-12B</strain>
    </source>
</reference>
<protein>
    <recommendedName>
        <fullName evidence="4">Tetratricopeptide repeat protein</fullName>
    </recommendedName>
</protein>
<evidence type="ECO:0000313" key="3">
    <source>
        <dbReference type="Proteomes" id="UP000759298"/>
    </source>
</evidence>
<dbReference type="RefSeq" id="WP_222823843.1">
    <property type="nucleotide sequence ID" value="NZ_JAHWXP010000001.1"/>
</dbReference>
<evidence type="ECO:0008006" key="4">
    <source>
        <dbReference type="Google" id="ProtNLM"/>
    </source>
</evidence>
<sequence>MARFAFFPAKSSRFAIAAAMMAVGTLGATAIATPAYAQKQAKFSKEFLAAFQPIDEAIKGENPDYAALRAQAEAAKDTVKTDDERFFYGSTMYTIGGKLNDVALQLEGMNMMLDSGKVPEANVPQYTYVAGQLAFNSQDWASARARFEKAIELGYEVEQARALIARTYSEEGDFTAALQTVNDQINEQIAAGGAPDETLLKRGLTTAYNNDMFEDATNYSLMLVKYYPSATTWADAVAIQRNFGQWSDAEMLDLLRLARAANAMREARDYTDYIDAANFRRLPAEVAAVTAEGISSGKLKSSDTFVAEAQRESQSRTAGLKADLGALESDAKASGASASLAVAAGDAYLNFDNGAKAAELYELALTRPDVDRSLALTRLGIAQVKAGDYAAAQETLEKVQGQRASIAKLWAAYAKQQAG</sequence>
<dbReference type="InterPro" id="IPR011990">
    <property type="entry name" value="TPR-like_helical_dom_sf"/>
</dbReference>
<keyword evidence="3" id="KW-1185">Reference proteome</keyword>
<dbReference type="Gene3D" id="1.25.40.10">
    <property type="entry name" value="Tetratricopeptide repeat domain"/>
    <property type="match status" value="1"/>
</dbReference>
<feature type="chain" id="PRO_5045328462" description="Tetratricopeptide repeat protein" evidence="1">
    <location>
        <begin position="18"/>
        <end position="419"/>
    </location>
</feature>
<dbReference type="Proteomes" id="UP000759298">
    <property type="component" value="Unassembled WGS sequence"/>
</dbReference>
<evidence type="ECO:0000313" key="2">
    <source>
        <dbReference type="EMBL" id="MBY8336140.1"/>
    </source>
</evidence>
<gene>
    <name evidence="2" type="ORF">KYN89_03685</name>
</gene>
<evidence type="ECO:0000256" key="1">
    <source>
        <dbReference type="SAM" id="SignalP"/>
    </source>
</evidence>
<dbReference type="EMBL" id="JAHWXP010000001">
    <property type="protein sequence ID" value="MBY8336140.1"/>
    <property type="molecule type" value="Genomic_DNA"/>
</dbReference>
<feature type="signal peptide" evidence="1">
    <location>
        <begin position="1"/>
        <end position="17"/>
    </location>
</feature>
<accession>A0ABS7PAP3</accession>
<comment type="caution">
    <text evidence="2">The sequence shown here is derived from an EMBL/GenBank/DDBJ whole genome shotgun (WGS) entry which is preliminary data.</text>
</comment>
<proteinExistence type="predicted"/>
<organism evidence="2 3">
    <name type="scientific">Alteriqipengyuania abyssalis</name>
    <dbReference type="NCBI Taxonomy" id="2860200"/>
    <lineage>
        <taxon>Bacteria</taxon>
        <taxon>Pseudomonadati</taxon>
        <taxon>Pseudomonadota</taxon>
        <taxon>Alphaproteobacteria</taxon>
        <taxon>Sphingomonadales</taxon>
        <taxon>Erythrobacteraceae</taxon>
        <taxon>Alteriqipengyuania</taxon>
    </lineage>
</organism>